<dbReference type="GO" id="GO:0030694">
    <property type="term" value="C:bacterial-type flagellum basal body, rod"/>
    <property type="evidence" value="ECO:0007669"/>
    <property type="project" value="UniProtKB-UniRule"/>
</dbReference>
<evidence type="ECO:0000256" key="4">
    <source>
        <dbReference type="RuleBase" id="RU362116"/>
    </source>
</evidence>
<evidence type="ECO:0000256" key="3">
    <source>
        <dbReference type="ARBA" id="ARBA00023143"/>
    </source>
</evidence>
<dbReference type="EMBL" id="CP001340">
    <property type="protein sequence ID" value="ACL95607.1"/>
    <property type="molecule type" value="Genomic_DNA"/>
</dbReference>
<dbReference type="InterPro" id="IPR001444">
    <property type="entry name" value="Flag_bb_rod_N"/>
</dbReference>
<dbReference type="Pfam" id="PF00460">
    <property type="entry name" value="Flg_bb_rod"/>
    <property type="match status" value="1"/>
</dbReference>
<dbReference type="InterPro" id="IPR010930">
    <property type="entry name" value="Flg_bb/hook_C_dom"/>
</dbReference>
<dbReference type="InterPro" id="IPR012836">
    <property type="entry name" value="FlgF"/>
</dbReference>
<comment type="similarity">
    <text evidence="2 4">Belongs to the flagella basal body rod proteins family.</text>
</comment>
<dbReference type="InterPro" id="IPR053967">
    <property type="entry name" value="LlgE_F_G-like_D1"/>
</dbReference>
<evidence type="ECO:0000259" key="6">
    <source>
        <dbReference type="Pfam" id="PF06429"/>
    </source>
</evidence>
<gene>
    <name evidence="8" type="primary">flgF</name>
    <name evidence="8" type="ordered locus">CCNA_02142</name>
</gene>
<dbReference type="Pfam" id="PF22692">
    <property type="entry name" value="LlgE_F_G_D1"/>
    <property type="match status" value="1"/>
</dbReference>
<dbReference type="Proteomes" id="UP000001364">
    <property type="component" value="Chromosome"/>
</dbReference>
<keyword evidence="8" id="KW-0966">Cell projection</keyword>
<dbReference type="NCBIfam" id="TIGR03506">
    <property type="entry name" value="FlgEFG_subfam"/>
    <property type="match status" value="1"/>
</dbReference>
<keyword evidence="8" id="KW-0969">Cilium</keyword>
<comment type="subunit">
    <text evidence="4">The basal body constitutes a major portion of the flagellar organelle and consists of five rings (E,L,P,S, and M) mounted on a central rod. The rod consists of about 26 subunits of FlgG in the distal portion, and FlgB, FlgC and FlgF are thought to build up the proximal portion of the rod with about 6 subunits each.</text>
</comment>
<keyword evidence="8" id="KW-0282">Flagellum</keyword>
<evidence type="ECO:0000256" key="2">
    <source>
        <dbReference type="ARBA" id="ARBA00009677"/>
    </source>
</evidence>
<evidence type="ECO:0000259" key="7">
    <source>
        <dbReference type="Pfam" id="PF22692"/>
    </source>
</evidence>
<dbReference type="NCBIfam" id="TIGR02490">
    <property type="entry name" value="flgF"/>
    <property type="match status" value="1"/>
</dbReference>
<dbReference type="OrthoDB" id="9804559at2"/>
<dbReference type="PANTHER" id="PTHR30435">
    <property type="entry name" value="FLAGELLAR PROTEIN"/>
    <property type="match status" value="1"/>
</dbReference>
<dbReference type="Pfam" id="PF06429">
    <property type="entry name" value="Flg_bbr_C"/>
    <property type="match status" value="1"/>
</dbReference>
<feature type="domain" description="Flagellar hook protein FlgE/F/G-like D1" evidence="7">
    <location>
        <begin position="85"/>
        <end position="150"/>
    </location>
</feature>
<dbReference type="RefSeq" id="YP_002517515.1">
    <property type="nucleotide sequence ID" value="NC_011916.1"/>
</dbReference>
<dbReference type="GeneID" id="7330448"/>
<name>A0A0H3C8B6_CAUVN</name>
<proteinExistence type="inferred from homology"/>
<keyword evidence="3 4" id="KW-0975">Bacterial flagellum</keyword>
<dbReference type="SMR" id="A0A0H3C8B6"/>
<accession>A0A0H3C8B6</accession>
<dbReference type="SUPFAM" id="SSF117143">
    <property type="entry name" value="Flagellar hook protein flgE"/>
    <property type="match status" value="1"/>
</dbReference>
<feature type="domain" description="Flagellar basal-body/hook protein C-terminal" evidence="6">
    <location>
        <begin position="196"/>
        <end position="238"/>
    </location>
</feature>
<protein>
    <recommendedName>
        <fullName evidence="4">Flagellar basal-body rod protein FlgF</fullName>
    </recommendedName>
</protein>
<dbReference type="PATRIC" id="fig|565050.3.peg.2100"/>
<evidence type="ECO:0000313" key="9">
    <source>
        <dbReference type="Proteomes" id="UP000001364"/>
    </source>
</evidence>
<sequence length="245" mass="26417">MDNALYVGLSRQMTLRRELDIVANNIANANTTGFKVEDLMVRTEQAKPAKTLDGSSPVKFVMDTGVARNFTQGPMTKTGGDYDLAINGMGFFKVQANGGERYTRDGRFTTNPEGILVTQAGAPVLDDGGGQITIDPRLGPVTVGKDGIVSQGAIRVGRIGLVRPDDLSTFAKDGDNLYRNTTNTAPQPVTDAQIHQGMLEASNVQPVIEITKLIEIQRAYESVAKMMDNTAELSRSAVERLGKIN</sequence>
<organism evidence="8 9">
    <name type="scientific">Caulobacter vibrioides (strain NA1000 / CB15N)</name>
    <name type="common">Caulobacter crescentus</name>
    <dbReference type="NCBI Taxonomy" id="565050"/>
    <lineage>
        <taxon>Bacteria</taxon>
        <taxon>Pseudomonadati</taxon>
        <taxon>Pseudomonadota</taxon>
        <taxon>Alphaproteobacteria</taxon>
        <taxon>Caulobacterales</taxon>
        <taxon>Caulobacteraceae</taxon>
        <taxon>Caulobacter</taxon>
    </lineage>
</organism>
<dbReference type="PANTHER" id="PTHR30435:SF19">
    <property type="entry name" value="FLAGELLAR BASAL-BODY ROD PROTEIN FLGG"/>
    <property type="match status" value="1"/>
</dbReference>
<dbReference type="PhylomeDB" id="A0A0H3C8B6"/>
<dbReference type="KEGG" id="ccs:CCNA_02142"/>
<comment type="subcellular location">
    <subcellularLocation>
        <location evidence="1 4">Bacterial flagellum basal body</location>
    </subcellularLocation>
</comment>
<reference evidence="8 9" key="1">
    <citation type="journal article" date="2010" name="J. Bacteriol.">
        <title>The genetic basis of laboratory adaptation in Caulobacter crescentus.</title>
        <authorList>
            <person name="Marks M.E."/>
            <person name="Castro-Rojas C.M."/>
            <person name="Teiling C."/>
            <person name="Du L."/>
            <person name="Kapatral V."/>
            <person name="Walunas T.L."/>
            <person name="Crosson S."/>
        </authorList>
    </citation>
    <scope>NUCLEOTIDE SEQUENCE [LARGE SCALE GENOMIC DNA]</scope>
    <source>
        <strain evidence="9">NA1000 / CB15N</strain>
    </source>
</reference>
<dbReference type="InterPro" id="IPR019776">
    <property type="entry name" value="Flagellar_basal_body_rod_CS"/>
</dbReference>
<evidence type="ECO:0000259" key="5">
    <source>
        <dbReference type="Pfam" id="PF00460"/>
    </source>
</evidence>
<keyword evidence="9" id="KW-1185">Reference proteome</keyword>
<dbReference type="GO" id="GO:0071978">
    <property type="term" value="P:bacterial-type flagellum-dependent swarming motility"/>
    <property type="evidence" value="ECO:0007669"/>
    <property type="project" value="TreeGrafter"/>
</dbReference>
<dbReference type="HOGENOM" id="CLU_013687_0_0_5"/>
<dbReference type="PROSITE" id="PS00588">
    <property type="entry name" value="FLAGELLA_BB_ROD"/>
    <property type="match status" value="1"/>
</dbReference>
<feature type="domain" description="Flagellar basal body rod protein N-terminal" evidence="5">
    <location>
        <begin position="5"/>
        <end position="35"/>
    </location>
</feature>
<dbReference type="InterPro" id="IPR037925">
    <property type="entry name" value="FlgE/F/G-like"/>
</dbReference>
<dbReference type="AlphaFoldDB" id="A0A0H3C8B6"/>
<dbReference type="RefSeq" id="WP_010919924.1">
    <property type="nucleotide sequence ID" value="NC_011916.1"/>
</dbReference>
<dbReference type="InterPro" id="IPR020013">
    <property type="entry name" value="Flagellar_FlgE/F/G"/>
</dbReference>
<evidence type="ECO:0000256" key="1">
    <source>
        <dbReference type="ARBA" id="ARBA00004117"/>
    </source>
</evidence>
<evidence type="ECO:0000313" key="8">
    <source>
        <dbReference type="EMBL" id="ACL95607.1"/>
    </source>
</evidence>